<evidence type="ECO:0000256" key="1">
    <source>
        <dbReference type="ARBA" id="ARBA00022741"/>
    </source>
</evidence>
<dbReference type="SUPFAM" id="SSF52540">
    <property type="entry name" value="P-loop containing nucleoside triphosphate hydrolases"/>
    <property type="match status" value="1"/>
</dbReference>
<dbReference type="GO" id="GO:0005524">
    <property type="term" value="F:ATP binding"/>
    <property type="evidence" value="ECO:0007669"/>
    <property type="project" value="UniProtKB-KW"/>
</dbReference>
<evidence type="ECO:0000313" key="5">
    <source>
        <dbReference type="Proteomes" id="UP001062443"/>
    </source>
</evidence>
<dbReference type="Gene3D" id="3.40.50.300">
    <property type="entry name" value="P-loop containing nucleotide triphosphate hydrolases"/>
    <property type="match status" value="1"/>
</dbReference>
<evidence type="ECO:0000256" key="2">
    <source>
        <dbReference type="ARBA" id="ARBA00022840"/>
    </source>
</evidence>
<comment type="caution">
    <text evidence="4">The sequence shown here is derived from an EMBL/GenBank/DDBJ whole genome shotgun (WGS) entry which is preliminary data.</text>
</comment>
<evidence type="ECO:0000259" key="3">
    <source>
        <dbReference type="PROSITE" id="PS50893"/>
    </source>
</evidence>
<name>A0ABQ0QHA7_9PROT</name>
<reference evidence="4" key="1">
    <citation type="submission" date="2013-04" db="EMBL/GenBank/DDBJ databases">
        <title>The genome sequencing project of 58 acetic acid bacteria.</title>
        <authorList>
            <person name="Okamoto-Kainuma A."/>
            <person name="Ishikawa M."/>
            <person name="Umino S."/>
            <person name="Koizumi Y."/>
            <person name="Shiwa Y."/>
            <person name="Yoshikawa H."/>
            <person name="Matsutani M."/>
            <person name="Matsushita K."/>
        </authorList>
    </citation>
    <scope>NUCLEOTIDE SEQUENCE</scope>
    <source>
        <strain evidence="4">NBRC 106556</strain>
    </source>
</reference>
<dbReference type="PROSITE" id="PS50893">
    <property type="entry name" value="ABC_TRANSPORTER_2"/>
    <property type="match status" value="1"/>
</dbReference>
<dbReference type="InterPro" id="IPR027417">
    <property type="entry name" value="P-loop_NTPase"/>
</dbReference>
<keyword evidence="5" id="KW-1185">Reference proteome</keyword>
<dbReference type="SMART" id="SM00382">
    <property type="entry name" value="AAA"/>
    <property type="match status" value="1"/>
</dbReference>
<feature type="domain" description="ABC transporter" evidence="3">
    <location>
        <begin position="2"/>
        <end position="223"/>
    </location>
</feature>
<dbReference type="RefSeq" id="WP_068169057.1">
    <property type="nucleotide sequence ID" value="NZ_BAQB01000005.1"/>
</dbReference>
<keyword evidence="4" id="KW-0132">Cell division</keyword>
<dbReference type="Pfam" id="PF00005">
    <property type="entry name" value="ABC_tran"/>
    <property type="match status" value="1"/>
</dbReference>
<keyword evidence="1" id="KW-0547">Nucleotide-binding</keyword>
<keyword evidence="2 4" id="KW-0067">ATP-binding</keyword>
<dbReference type="GO" id="GO:0051301">
    <property type="term" value="P:cell division"/>
    <property type="evidence" value="ECO:0007669"/>
    <property type="project" value="UniProtKB-KW"/>
</dbReference>
<dbReference type="InterPro" id="IPR015854">
    <property type="entry name" value="ABC_transpr_LolD-like"/>
</dbReference>
<dbReference type="PANTHER" id="PTHR24220:SF470">
    <property type="entry name" value="CELL DIVISION ATP-BINDING PROTEIN FTSE"/>
    <property type="match status" value="1"/>
</dbReference>
<proteinExistence type="predicted"/>
<dbReference type="InterPro" id="IPR003439">
    <property type="entry name" value="ABC_transporter-like_ATP-bd"/>
</dbReference>
<dbReference type="InterPro" id="IPR003593">
    <property type="entry name" value="AAA+_ATPase"/>
</dbReference>
<sequence length="223" mass="24858">MIHLNNVTLSRQGTRGFALRDLNFSLPRSSFSWLVGPSGAGKSSLLELLSLNTLPSHGHMTLLETRIDNASRSTLRHLRRRIGFIPQNYRLIPEWSVFDNTALPLRLHKHREADIRREVHAILHWLGLPQHIDAFPPQLSGGEQQRVAIARALIGRPALLIADEPTHALGEDQAHLLLDAMQQLVSLGTTVIVATHSRTLMRSYPAPTLTLNNGSLMHQEGTL</sequence>
<dbReference type="PANTHER" id="PTHR24220">
    <property type="entry name" value="IMPORT ATP-BINDING PROTEIN"/>
    <property type="match status" value="1"/>
</dbReference>
<keyword evidence="4" id="KW-0131">Cell cycle</keyword>
<dbReference type="EMBL" id="BAQB01000005">
    <property type="protein sequence ID" value="GBR44791.1"/>
    <property type="molecule type" value="Genomic_DNA"/>
</dbReference>
<dbReference type="Proteomes" id="UP001062443">
    <property type="component" value="Unassembled WGS sequence"/>
</dbReference>
<gene>
    <name evidence="4" type="ORF">AA106556_0542</name>
</gene>
<organism evidence="4 5">
    <name type="scientific">Neokomagataea tanensis NBRC 106556</name>
    <dbReference type="NCBI Taxonomy" id="1223519"/>
    <lineage>
        <taxon>Bacteria</taxon>
        <taxon>Pseudomonadati</taxon>
        <taxon>Pseudomonadota</taxon>
        <taxon>Alphaproteobacteria</taxon>
        <taxon>Acetobacterales</taxon>
        <taxon>Acetobacteraceae</taxon>
        <taxon>Neokomagataea</taxon>
    </lineage>
</organism>
<dbReference type="PROSITE" id="PS00211">
    <property type="entry name" value="ABC_TRANSPORTER_1"/>
    <property type="match status" value="1"/>
</dbReference>
<protein>
    <submittedName>
        <fullName evidence="4">Cell division ATP-binding protein FtsE</fullName>
    </submittedName>
</protein>
<dbReference type="InterPro" id="IPR017871">
    <property type="entry name" value="ABC_transporter-like_CS"/>
</dbReference>
<accession>A0ABQ0QHA7</accession>
<evidence type="ECO:0000313" key="4">
    <source>
        <dbReference type="EMBL" id="GBR44791.1"/>
    </source>
</evidence>